<feature type="domain" description="N-acetyltransferase" evidence="1">
    <location>
        <begin position="5"/>
        <end position="150"/>
    </location>
</feature>
<name>A0A2Y9U032_9GAMM</name>
<keyword evidence="3" id="KW-1185">Reference proteome</keyword>
<dbReference type="Pfam" id="PF00583">
    <property type="entry name" value="Acetyltransf_1"/>
    <property type="match status" value="1"/>
</dbReference>
<dbReference type="Proteomes" id="UP000244908">
    <property type="component" value="Chromosome"/>
</dbReference>
<evidence type="ECO:0000259" key="1">
    <source>
        <dbReference type="PROSITE" id="PS51186"/>
    </source>
</evidence>
<organism evidence="2 3">
    <name type="scientific">Limnobaculum parvum</name>
    <dbReference type="NCBI Taxonomy" id="2172103"/>
    <lineage>
        <taxon>Bacteria</taxon>
        <taxon>Pseudomonadati</taxon>
        <taxon>Pseudomonadota</taxon>
        <taxon>Gammaproteobacteria</taxon>
        <taxon>Enterobacterales</taxon>
        <taxon>Budviciaceae</taxon>
        <taxon>Limnobaculum</taxon>
    </lineage>
</organism>
<dbReference type="GO" id="GO:0016747">
    <property type="term" value="F:acyltransferase activity, transferring groups other than amino-acyl groups"/>
    <property type="evidence" value="ECO:0007669"/>
    <property type="project" value="InterPro"/>
</dbReference>
<dbReference type="OrthoDB" id="9789605at2"/>
<dbReference type="AlphaFoldDB" id="A0A2Y9U032"/>
<dbReference type="PROSITE" id="PS51186">
    <property type="entry name" value="GNAT"/>
    <property type="match status" value="1"/>
</dbReference>
<sequence>MYSKLIVSLAEHPQYFDDVMEWCYREFWEGPKTDNFELKEFLSEHLKKNRIPCSLVALCDGRPVGSVHLMEREHDINPFFPCLGGLYVLPGYRKLGFGSMLIENALERARINGFPNVYLAADESITYYVSRGWTVIAPDEQSELYIISRPSRMSFFSVNTNMLH</sequence>
<evidence type="ECO:0000313" key="2">
    <source>
        <dbReference type="EMBL" id="AWH89140.1"/>
    </source>
</evidence>
<evidence type="ECO:0000313" key="3">
    <source>
        <dbReference type="Proteomes" id="UP000244908"/>
    </source>
</evidence>
<protein>
    <submittedName>
        <fullName evidence="2">GNAT family N-acetyltransferase</fullName>
    </submittedName>
</protein>
<reference evidence="2 3" key="1">
    <citation type="journal article" date="2019" name="Int. J. Syst. Evol. Microbiol.">
        <title>Limnobaculum parvum gen. nov., sp. nov., isolated from a freshwater lake.</title>
        <authorList>
            <person name="Baek C."/>
            <person name="Shin S.K."/>
            <person name="Yi H."/>
        </authorList>
    </citation>
    <scope>NUCLEOTIDE SEQUENCE [LARGE SCALE GENOMIC DNA]</scope>
    <source>
        <strain evidence="2 3">HYN0051</strain>
    </source>
</reference>
<proteinExistence type="predicted"/>
<accession>A0A2Y9U032</accession>
<dbReference type="Gene3D" id="3.40.630.30">
    <property type="match status" value="1"/>
</dbReference>
<gene>
    <name evidence="2" type="ORF">HYN51_11600</name>
</gene>
<dbReference type="SUPFAM" id="SSF55729">
    <property type="entry name" value="Acyl-CoA N-acyltransferases (Nat)"/>
    <property type="match status" value="1"/>
</dbReference>
<dbReference type="InterPro" id="IPR000182">
    <property type="entry name" value="GNAT_dom"/>
</dbReference>
<dbReference type="CDD" id="cd04301">
    <property type="entry name" value="NAT_SF"/>
    <property type="match status" value="1"/>
</dbReference>
<dbReference type="EMBL" id="CP029185">
    <property type="protein sequence ID" value="AWH89140.1"/>
    <property type="molecule type" value="Genomic_DNA"/>
</dbReference>
<dbReference type="KEGG" id="lpv:HYN51_11600"/>
<dbReference type="RefSeq" id="WP_108901195.1">
    <property type="nucleotide sequence ID" value="NZ_CP029185.2"/>
</dbReference>
<dbReference type="InterPro" id="IPR016181">
    <property type="entry name" value="Acyl_CoA_acyltransferase"/>
</dbReference>